<name>E7AD97_HELFC</name>
<dbReference type="AlphaFoldDB" id="E7AD97"/>
<dbReference type="InterPro" id="IPR027417">
    <property type="entry name" value="P-loop_NTPase"/>
</dbReference>
<dbReference type="Proteomes" id="UP000007934">
    <property type="component" value="Chromosome"/>
</dbReference>
<evidence type="ECO:0000256" key="4">
    <source>
        <dbReference type="ARBA" id="ARBA00022932"/>
    </source>
</evidence>
<evidence type="ECO:0000256" key="2">
    <source>
        <dbReference type="ARBA" id="ARBA00022695"/>
    </source>
</evidence>
<sequence>MYHQEFLSYLERATPRVALLYGEPFYIDHYVSELLKRYAQAEQYRYYFGDYDFKAVLEVLSQDSLFGEGSVVLLKLDKKPASKEITALLEAVATCPKSALIIGFYPLNKNTYTQECKQFSSQFKHPKLMETLVEVRFFPPKPSEFLELLQKRAQALKLNVDSQALSLLLEYNDIGMAYQELDKLALLGRPINTADVQTHMHGGGAIEAERLFEALFERKGDSLAILNRLQQEGLDGVELARVVGRYFYQLALFAMHLKMHGGVQAKEILGFNPPPAVSAQLRQRCTQLKAPIETFEAIRDWHVQSMRGDTEAGWRFLIKIQDYIS</sequence>
<evidence type="ECO:0000313" key="6">
    <source>
        <dbReference type="Proteomes" id="UP000007934"/>
    </source>
</evidence>
<evidence type="ECO:0000256" key="1">
    <source>
        <dbReference type="ARBA" id="ARBA00022679"/>
    </source>
</evidence>
<proteinExistence type="predicted"/>
<dbReference type="GeneID" id="36134516"/>
<evidence type="ECO:0000256" key="3">
    <source>
        <dbReference type="ARBA" id="ARBA00022705"/>
    </source>
</evidence>
<organism evidence="5 6">
    <name type="scientific">Helicobacter felis (strain ATCC 49179 / CCUG 28539 / NCTC 12436 / CS1)</name>
    <dbReference type="NCBI Taxonomy" id="936155"/>
    <lineage>
        <taxon>Bacteria</taxon>
        <taxon>Pseudomonadati</taxon>
        <taxon>Campylobacterota</taxon>
        <taxon>Epsilonproteobacteria</taxon>
        <taxon>Campylobacterales</taxon>
        <taxon>Helicobacteraceae</taxon>
        <taxon>Helicobacter</taxon>
    </lineage>
</organism>
<keyword evidence="4" id="KW-0239">DNA-directed DNA polymerase</keyword>
<dbReference type="GO" id="GO:0003887">
    <property type="term" value="F:DNA-directed DNA polymerase activity"/>
    <property type="evidence" value="ECO:0007669"/>
    <property type="project" value="UniProtKB-KW"/>
</dbReference>
<evidence type="ECO:0000313" key="5">
    <source>
        <dbReference type="EMBL" id="CBY83154.1"/>
    </source>
</evidence>
<keyword evidence="1" id="KW-0808">Transferase</keyword>
<dbReference type="SUPFAM" id="SSF52540">
    <property type="entry name" value="P-loop containing nucleoside triphosphate hydrolases"/>
    <property type="match status" value="1"/>
</dbReference>
<dbReference type="GO" id="GO:0009360">
    <property type="term" value="C:DNA polymerase III complex"/>
    <property type="evidence" value="ECO:0007669"/>
    <property type="project" value="TreeGrafter"/>
</dbReference>
<dbReference type="EMBL" id="FQ670179">
    <property type="protein sequence ID" value="CBY83154.1"/>
    <property type="molecule type" value="Genomic_DNA"/>
</dbReference>
<dbReference type="Gene3D" id="3.40.50.300">
    <property type="entry name" value="P-loop containing nucleotide triphosphate hydrolases"/>
    <property type="match status" value="1"/>
</dbReference>
<dbReference type="HOGENOM" id="CLU_073022_0_0_7"/>
<dbReference type="eggNOG" id="COG1466">
    <property type="taxonomic scope" value="Bacteria"/>
</dbReference>
<dbReference type="PANTHER" id="PTHR34388:SF1">
    <property type="entry name" value="DNA POLYMERASE III SUBUNIT DELTA"/>
    <property type="match status" value="1"/>
</dbReference>
<dbReference type="KEGG" id="hfe:HFELIS_10700"/>
<keyword evidence="3" id="KW-0235">DNA replication</keyword>
<dbReference type="STRING" id="936155.HFELIS_10700"/>
<keyword evidence="2" id="KW-0548">Nucleotidyltransferase</keyword>
<dbReference type="Gene3D" id="1.10.8.60">
    <property type="match status" value="1"/>
</dbReference>
<dbReference type="InterPro" id="IPR005790">
    <property type="entry name" value="DNA_polIII_delta"/>
</dbReference>
<protein>
    <submittedName>
        <fullName evidence="5">DNA polymerase III, delta subunit</fullName>
    </submittedName>
</protein>
<gene>
    <name evidence="5" type="ordered locus">Hfelis_10700</name>
</gene>
<dbReference type="PANTHER" id="PTHR34388">
    <property type="entry name" value="DNA POLYMERASE III SUBUNIT DELTA"/>
    <property type="match status" value="1"/>
</dbReference>
<dbReference type="GO" id="GO:0006261">
    <property type="term" value="P:DNA-templated DNA replication"/>
    <property type="evidence" value="ECO:0007669"/>
    <property type="project" value="TreeGrafter"/>
</dbReference>
<dbReference type="NCBIfam" id="TIGR01128">
    <property type="entry name" value="holA"/>
    <property type="match status" value="1"/>
</dbReference>
<dbReference type="GO" id="GO:0003677">
    <property type="term" value="F:DNA binding"/>
    <property type="evidence" value="ECO:0007669"/>
    <property type="project" value="InterPro"/>
</dbReference>
<accession>E7AD97</accession>
<reference evidence="5 6" key="1">
    <citation type="journal article" date="2011" name="Genome Biol. Evol.">
        <title>Comparative whole genome sequence analysis of the carcinogenic bacterial model pathogen Helicobacter felis.</title>
        <authorList>
            <person name="Arnold I.C."/>
            <person name="Zigova Z."/>
            <person name="Holden M."/>
            <person name="Lawley T.D."/>
            <person name="Rad R."/>
            <person name="Dougan G."/>
            <person name="Falkow S."/>
            <person name="Bentley S.D."/>
            <person name="Muller A."/>
        </authorList>
    </citation>
    <scope>NUCLEOTIDE SEQUENCE [LARGE SCALE GENOMIC DNA]</scope>
    <source>
        <strain evidence="6">ATCC 49179 / CCUG 28539 / NCTC 12436 / CS1</strain>
    </source>
</reference>
<keyword evidence="6" id="KW-1185">Reference proteome</keyword>
<dbReference type="RefSeq" id="WP_013469519.1">
    <property type="nucleotide sequence ID" value="NC_014810.2"/>
</dbReference>